<evidence type="ECO:0000256" key="2">
    <source>
        <dbReference type="ARBA" id="ARBA00022643"/>
    </source>
</evidence>
<evidence type="ECO:0000256" key="3">
    <source>
        <dbReference type="ARBA" id="ARBA00023002"/>
    </source>
</evidence>
<keyword evidence="3" id="KW-0560">Oxidoreductase</keyword>
<feature type="domain" description="Luciferase-like" evidence="6">
    <location>
        <begin position="38"/>
        <end position="389"/>
    </location>
</feature>
<name>A0AAV9PZN0_9PEZI</name>
<comment type="similarity">
    <text evidence="5">Belongs to the NtaA/SnaA/DszA monooxygenase family.</text>
</comment>
<comment type="caution">
    <text evidence="7">The sequence shown here is derived from an EMBL/GenBank/DDBJ whole genome shotgun (WGS) entry which is preliminary data.</text>
</comment>
<protein>
    <recommendedName>
        <fullName evidence="6">Luciferase-like domain-containing protein</fullName>
    </recommendedName>
</protein>
<organism evidence="7 8">
    <name type="scientific">Vermiconidia calcicola</name>
    <dbReference type="NCBI Taxonomy" id="1690605"/>
    <lineage>
        <taxon>Eukaryota</taxon>
        <taxon>Fungi</taxon>
        <taxon>Dikarya</taxon>
        <taxon>Ascomycota</taxon>
        <taxon>Pezizomycotina</taxon>
        <taxon>Dothideomycetes</taxon>
        <taxon>Dothideomycetidae</taxon>
        <taxon>Mycosphaerellales</taxon>
        <taxon>Extremaceae</taxon>
        <taxon>Vermiconidia</taxon>
    </lineage>
</organism>
<dbReference type="NCBIfam" id="TIGR03860">
    <property type="entry name" value="FMN_nitrolo"/>
    <property type="match status" value="1"/>
</dbReference>
<evidence type="ECO:0000256" key="1">
    <source>
        <dbReference type="ARBA" id="ARBA00022630"/>
    </source>
</evidence>
<dbReference type="EMBL" id="JAXLQG010000020">
    <property type="protein sequence ID" value="KAK5530126.1"/>
    <property type="molecule type" value="Genomic_DNA"/>
</dbReference>
<keyword evidence="4" id="KW-0503">Monooxygenase</keyword>
<keyword evidence="8" id="KW-1185">Reference proteome</keyword>
<dbReference type="Pfam" id="PF00296">
    <property type="entry name" value="Bac_luciferase"/>
    <property type="match status" value="1"/>
</dbReference>
<dbReference type="InterPro" id="IPR016215">
    <property type="entry name" value="NTA_MOA"/>
</dbReference>
<dbReference type="AlphaFoldDB" id="A0AAV9PZN0"/>
<evidence type="ECO:0000259" key="6">
    <source>
        <dbReference type="Pfam" id="PF00296"/>
    </source>
</evidence>
<accession>A0AAV9PZN0</accession>
<dbReference type="Proteomes" id="UP001345827">
    <property type="component" value="Unassembled WGS sequence"/>
</dbReference>
<proteinExistence type="inferred from homology"/>
<evidence type="ECO:0000313" key="7">
    <source>
        <dbReference type="EMBL" id="KAK5530126.1"/>
    </source>
</evidence>
<sequence>MAGKKQIQLNFLETASVGGNAFIGQWKEGPHECSRLKDQLEYYIWLAKIAEKGKITSIFFPDSYGVNDVYGGNTDATYRGGCQVAQLDPVVLIPAMAAVTKSVGFAVSANACYLNPYIMARTFSTLDHVTNGRIGWNIVTGYTNASAKAMGFDQIMAHDKRYEKAEELWEGSWDDDAQVWDVENDVAYEPGRIHRIDFEGQFHRLSATQQTHPSRQRVPVLFQAGSSKAGIALAGAHAEGLYCGSMVPSHTAKYVENIRASAAAAGRDPRSVKAFAGISLFLGRTTEEAQAKYDAVAKNVSPIAGLAKFGGYTNVDMSKYPLDEPFEFTANPGSADNVIQGIITNFKAGDGSTETWTPRKLGSKIALGGLYPIFIGTAEQVADSMEDWVAKTDIDGFNLYYCSNPETYEDVVEMLVPELQRRGVYWMDYPVPGGTFRENMYFGETSPRLPDDHPAGKIRLAREAKRQLNDGAGEPKEKAASKLTNGLKNGLTNGHQHHAAERVLFTAKPV</sequence>
<reference evidence="7 8" key="1">
    <citation type="submission" date="2023-06" db="EMBL/GenBank/DDBJ databases">
        <title>Black Yeasts Isolated from many extreme environments.</title>
        <authorList>
            <person name="Coleine C."/>
            <person name="Stajich J.E."/>
            <person name="Selbmann L."/>
        </authorList>
    </citation>
    <scope>NUCLEOTIDE SEQUENCE [LARGE SCALE GENOMIC DNA]</scope>
    <source>
        <strain evidence="7 8">CCFEE 5887</strain>
    </source>
</reference>
<evidence type="ECO:0000256" key="4">
    <source>
        <dbReference type="ARBA" id="ARBA00023033"/>
    </source>
</evidence>
<dbReference type="InterPro" id="IPR036661">
    <property type="entry name" value="Luciferase-like_sf"/>
</dbReference>
<dbReference type="GO" id="GO:0016705">
    <property type="term" value="F:oxidoreductase activity, acting on paired donors, with incorporation or reduction of molecular oxygen"/>
    <property type="evidence" value="ECO:0007669"/>
    <property type="project" value="InterPro"/>
</dbReference>
<dbReference type="Gene3D" id="3.20.20.30">
    <property type="entry name" value="Luciferase-like domain"/>
    <property type="match status" value="1"/>
</dbReference>
<gene>
    <name evidence="7" type="ORF">LTR25_009372</name>
</gene>
<dbReference type="InterPro" id="IPR051260">
    <property type="entry name" value="Diverse_substr_monoxygenases"/>
</dbReference>
<evidence type="ECO:0000256" key="5">
    <source>
        <dbReference type="ARBA" id="ARBA00033748"/>
    </source>
</evidence>
<dbReference type="PANTHER" id="PTHR30011">
    <property type="entry name" value="ALKANESULFONATE MONOOXYGENASE-RELATED"/>
    <property type="match status" value="1"/>
</dbReference>
<keyword evidence="1" id="KW-0285">Flavoprotein</keyword>
<dbReference type="InterPro" id="IPR011251">
    <property type="entry name" value="Luciferase-like_dom"/>
</dbReference>
<keyword evidence="2" id="KW-0288">FMN</keyword>
<dbReference type="GO" id="GO:0004497">
    <property type="term" value="F:monooxygenase activity"/>
    <property type="evidence" value="ECO:0007669"/>
    <property type="project" value="UniProtKB-KW"/>
</dbReference>
<dbReference type="PANTHER" id="PTHR30011:SF16">
    <property type="entry name" value="C2H2 FINGER DOMAIN TRANSCRIPTION FACTOR (EUROFUNG)-RELATED"/>
    <property type="match status" value="1"/>
</dbReference>
<evidence type="ECO:0000313" key="8">
    <source>
        <dbReference type="Proteomes" id="UP001345827"/>
    </source>
</evidence>
<dbReference type="SUPFAM" id="SSF51679">
    <property type="entry name" value="Bacterial luciferase-like"/>
    <property type="match status" value="1"/>
</dbReference>
<dbReference type="PIRSF" id="PIRSF000337">
    <property type="entry name" value="NTA_MOA"/>
    <property type="match status" value="1"/>
</dbReference>